<dbReference type="OrthoDB" id="9976756at2759"/>
<dbReference type="SUPFAM" id="SSF54236">
    <property type="entry name" value="Ubiquitin-like"/>
    <property type="match status" value="1"/>
</dbReference>
<dbReference type="Pfam" id="PF18038">
    <property type="entry name" value="FERM_N_2"/>
    <property type="match status" value="1"/>
</dbReference>
<dbReference type="PANTHER" id="PTHR46221">
    <property type="entry name" value="FERM AND PDZ DOMAIN-CONTAINING PROTEIN FAMILY MEMBER"/>
    <property type="match status" value="1"/>
</dbReference>
<dbReference type="AlphaFoldDB" id="A0A8T2K775"/>
<dbReference type="InterPro" id="IPR035963">
    <property type="entry name" value="FERM_2"/>
</dbReference>
<evidence type="ECO:0000259" key="1">
    <source>
        <dbReference type="PROSITE" id="PS50057"/>
    </source>
</evidence>
<reference evidence="2" key="1">
    <citation type="thesis" date="2020" institute="ProQuest LLC" country="789 East Eisenhower Parkway, Ann Arbor, MI, USA">
        <title>Comparative Genomics and Chromosome Evolution.</title>
        <authorList>
            <person name="Mudd A.B."/>
        </authorList>
    </citation>
    <scope>NUCLEOTIDE SEQUENCE</scope>
    <source>
        <strain evidence="2">Female2</strain>
        <tissue evidence="2">Blood</tissue>
    </source>
</reference>
<dbReference type="Pfam" id="PF00373">
    <property type="entry name" value="FERM_M"/>
    <property type="match status" value="1"/>
</dbReference>
<dbReference type="InterPro" id="IPR014352">
    <property type="entry name" value="FERM/acyl-CoA-bd_prot_sf"/>
</dbReference>
<dbReference type="InterPro" id="IPR029071">
    <property type="entry name" value="Ubiquitin-like_domsf"/>
</dbReference>
<dbReference type="Gene3D" id="3.10.20.90">
    <property type="entry name" value="Phosphatidylinositol 3-kinase Catalytic Subunit, Chain A, domain 1"/>
    <property type="match status" value="1"/>
</dbReference>
<accession>A0A8T2K775</accession>
<dbReference type="Gene3D" id="1.20.80.10">
    <property type="match status" value="1"/>
</dbReference>
<name>A0A8T2K775_9PIPI</name>
<evidence type="ECO:0000313" key="2">
    <source>
        <dbReference type="EMBL" id="KAG8451490.1"/>
    </source>
</evidence>
<feature type="non-terminal residue" evidence="2">
    <location>
        <position position="156"/>
    </location>
</feature>
<dbReference type="Proteomes" id="UP000812440">
    <property type="component" value="Chromosome 2"/>
</dbReference>
<evidence type="ECO:0000313" key="3">
    <source>
        <dbReference type="Proteomes" id="UP000812440"/>
    </source>
</evidence>
<dbReference type="InterPro" id="IPR041390">
    <property type="entry name" value="FADK_N"/>
</dbReference>
<sequence>MRRSTMLRRTPDPAPEIISSILLSGRIGPDILHLECYGLRLKHLKSDEIHWLHPDLTVGEVQEKYECLHLEAEWRYDLRIRYLPEDFNESFKKDKTTLLYFYQQLRNDYMQQYATKVSEGMALQLGCLELRTGLTKKNFEKKDHSEKSSLKPQHFN</sequence>
<dbReference type="InterPro" id="IPR019748">
    <property type="entry name" value="FERM_central"/>
</dbReference>
<dbReference type="PROSITE" id="PS50057">
    <property type="entry name" value="FERM_3"/>
    <property type="match status" value="1"/>
</dbReference>
<gene>
    <name evidence="2" type="ORF">GDO86_003627</name>
</gene>
<protein>
    <recommendedName>
        <fullName evidence="1">FERM domain-containing protein</fullName>
    </recommendedName>
</protein>
<proteinExistence type="predicted"/>
<keyword evidence="3" id="KW-1185">Reference proteome</keyword>
<comment type="caution">
    <text evidence="2">The sequence shown here is derived from an EMBL/GenBank/DDBJ whole genome shotgun (WGS) entry which is preliminary data.</text>
</comment>
<feature type="domain" description="FERM" evidence="1">
    <location>
        <begin position="1"/>
        <end position="156"/>
    </location>
</feature>
<dbReference type="PANTHER" id="PTHR46221:SF11">
    <property type="entry name" value="NON-SPECIFIC PROTEIN-TYROSINE KINASE"/>
    <property type="match status" value="1"/>
</dbReference>
<dbReference type="EMBL" id="JAACNH010000002">
    <property type="protein sequence ID" value="KAG8451490.1"/>
    <property type="molecule type" value="Genomic_DNA"/>
</dbReference>
<dbReference type="InterPro" id="IPR000299">
    <property type="entry name" value="FERM_domain"/>
</dbReference>
<dbReference type="SUPFAM" id="SSF47031">
    <property type="entry name" value="Second domain of FERM"/>
    <property type="match status" value="1"/>
</dbReference>
<organism evidence="2 3">
    <name type="scientific">Hymenochirus boettgeri</name>
    <name type="common">Congo dwarf clawed frog</name>
    <dbReference type="NCBI Taxonomy" id="247094"/>
    <lineage>
        <taxon>Eukaryota</taxon>
        <taxon>Metazoa</taxon>
        <taxon>Chordata</taxon>
        <taxon>Craniata</taxon>
        <taxon>Vertebrata</taxon>
        <taxon>Euteleostomi</taxon>
        <taxon>Amphibia</taxon>
        <taxon>Batrachia</taxon>
        <taxon>Anura</taxon>
        <taxon>Pipoidea</taxon>
        <taxon>Pipidae</taxon>
        <taxon>Pipinae</taxon>
        <taxon>Hymenochirus</taxon>
    </lineage>
</organism>